<feature type="domain" description="Isochorismatase-like" evidence="1">
    <location>
        <begin position="4"/>
        <end position="181"/>
    </location>
</feature>
<dbReference type="InterPro" id="IPR000868">
    <property type="entry name" value="Isochorismatase-like_dom"/>
</dbReference>
<dbReference type="AlphaFoldDB" id="E5YBG0"/>
<protein>
    <recommendedName>
        <fullName evidence="1">Isochorismatase-like domain-containing protein</fullName>
    </recommendedName>
</protein>
<keyword evidence="3" id="KW-1185">Reference proteome</keyword>
<dbReference type="OrthoDB" id="9791276at2"/>
<dbReference type="HOGENOM" id="CLU_068979_8_4_7"/>
<dbReference type="eggNOG" id="COG1335">
    <property type="taxonomic scope" value="Bacteria"/>
</dbReference>
<name>E5YBG0_BILW3</name>
<reference evidence="2 3" key="2">
    <citation type="submission" date="2013-04" db="EMBL/GenBank/DDBJ databases">
        <title>The Genome Sequence of Bilophila wadsworthia 3_1_6.</title>
        <authorList>
            <consortium name="The Broad Institute Genomics Platform"/>
            <person name="Earl A."/>
            <person name="Ward D."/>
            <person name="Feldgarden M."/>
            <person name="Gevers D."/>
            <person name="Sibley C."/>
            <person name="Strauss J."/>
            <person name="Allen-Vercoe E."/>
            <person name="Walker B."/>
            <person name="Young S."/>
            <person name="Zeng Q."/>
            <person name="Gargeya S."/>
            <person name="Fitzgerald M."/>
            <person name="Haas B."/>
            <person name="Abouelleil A."/>
            <person name="Allen A.W."/>
            <person name="Alvarado L."/>
            <person name="Arachchi H.M."/>
            <person name="Berlin A.M."/>
            <person name="Chapman S.B."/>
            <person name="Gainer-Dewar J."/>
            <person name="Goldberg J."/>
            <person name="Griggs A."/>
            <person name="Gujja S."/>
            <person name="Hansen M."/>
            <person name="Howarth C."/>
            <person name="Imamovic A."/>
            <person name="Ireland A."/>
            <person name="Larimer J."/>
            <person name="McCowan C."/>
            <person name="Murphy C."/>
            <person name="Pearson M."/>
            <person name="Poon T.W."/>
            <person name="Priest M."/>
            <person name="Roberts A."/>
            <person name="Saif S."/>
            <person name="Shea T."/>
            <person name="Sisk P."/>
            <person name="Sykes S."/>
            <person name="Wortman J."/>
            <person name="Nusbaum C."/>
            <person name="Birren B."/>
        </authorList>
    </citation>
    <scope>NUCLEOTIDE SEQUENCE [LARGE SCALE GENOMIC DNA]</scope>
    <source>
        <strain evidence="2 3">3_1_6</strain>
    </source>
</reference>
<dbReference type="CDD" id="cd00431">
    <property type="entry name" value="cysteine_hydrolases"/>
    <property type="match status" value="1"/>
</dbReference>
<dbReference type="STRING" id="563192.HMPREF0179_03533"/>
<comment type="caution">
    <text evidence="2">The sequence shown here is derived from an EMBL/GenBank/DDBJ whole genome shotgun (WGS) entry which is preliminary data.</text>
</comment>
<accession>E5YBG0</accession>
<evidence type="ECO:0000313" key="2">
    <source>
        <dbReference type="EMBL" id="EFV42655.1"/>
    </source>
</evidence>
<dbReference type="Proteomes" id="UP000006034">
    <property type="component" value="Unassembled WGS sequence"/>
</dbReference>
<evidence type="ECO:0000313" key="3">
    <source>
        <dbReference type="Proteomes" id="UP000006034"/>
    </source>
</evidence>
<dbReference type="GeneID" id="78085095"/>
<dbReference type="Gene3D" id="3.40.50.850">
    <property type="entry name" value="Isochorismatase-like"/>
    <property type="match status" value="1"/>
</dbReference>
<proteinExistence type="predicted"/>
<organism evidence="2 3">
    <name type="scientific">Bilophila wadsworthia (strain 3_1_6)</name>
    <dbReference type="NCBI Taxonomy" id="563192"/>
    <lineage>
        <taxon>Bacteria</taxon>
        <taxon>Pseudomonadati</taxon>
        <taxon>Thermodesulfobacteriota</taxon>
        <taxon>Desulfovibrionia</taxon>
        <taxon>Desulfovibrionales</taxon>
        <taxon>Desulfovibrionaceae</taxon>
        <taxon>Bilophila</taxon>
    </lineage>
</organism>
<dbReference type="InterPro" id="IPR036380">
    <property type="entry name" value="Isochorismatase-like_sf"/>
</dbReference>
<gene>
    <name evidence="2" type="ORF">HMPREF0179_03533</name>
</gene>
<dbReference type="SUPFAM" id="SSF52499">
    <property type="entry name" value="Isochorismatase-like hydrolases"/>
    <property type="match status" value="1"/>
</dbReference>
<evidence type="ECO:0000259" key="1">
    <source>
        <dbReference type="Pfam" id="PF00857"/>
    </source>
</evidence>
<dbReference type="EMBL" id="ADCP02000001">
    <property type="protein sequence ID" value="EFV42655.1"/>
    <property type="molecule type" value="Genomic_DNA"/>
</dbReference>
<reference evidence="2 3" key="1">
    <citation type="submission" date="2010-10" db="EMBL/GenBank/DDBJ databases">
        <authorList>
            <consortium name="The Broad Institute Genome Sequencing Platform"/>
            <person name="Ward D."/>
            <person name="Earl A."/>
            <person name="Feldgarden M."/>
            <person name="Young S.K."/>
            <person name="Gargeya S."/>
            <person name="Zeng Q."/>
            <person name="Alvarado L."/>
            <person name="Berlin A."/>
            <person name="Bochicchio J."/>
            <person name="Chapman S.B."/>
            <person name="Chen Z."/>
            <person name="Freedman E."/>
            <person name="Gellesch M."/>
            <person name="Goldberg J."/>
            <person name="Griggs A."/>
            <person name="Gujja S."/>
            <person name="Heilman E."/>
            <person name="Heiman D."/>
            <person name="Howarth C."/>
            <person name="Mehta T."/>
            <person name="Neiman D."/>
            <person name="Pearson M."/>
            <person name="Roberts A."/>
            <person name="Saif S."/>
            <person name="Shea T."/>
            <person name="Shenoy N."/>
            <person name="Sisk P."/>
            <person name="Stolte C."/>
            <person name="Sykes S."/>
            <person name="White J."/>
            <person name="Yandava C."/>
            <person name="Allen-Vercoe E."/>
            <person name="Sibley C."/>
            <person name="Ambrose C.E."/>
            <person name="Strauss J."/>
            <person name="Daigneault M."/>
            <person name="Haas B."/>
            <person name="Nusbaum C."/>
            <person name="Birren B."/>
        </authorList>
    </citation>
    <scope>NUCLEOTIDE SEQUENCE [LARGE SCALE GENOMIC DNA]</scope>
    <source>
        <strain evidence="2 3">3_1_6</strain>
    </source>
</reference>
<dbReference type="RefSeq" id="WP_005030489.1">
    <property type="nucleotide sequence ID" value="NZ_KE150238.1"/>
</dbReference>
<dbReference type="PANTHER" id="PTHR47044">
    <property type="entry name" value="OS02G0276400 PROTEIN"/>
    <property type="match status" value="1"/>
</dbReference>
<sequence length="188" mass="20601">MNIALVIIDMQNDFVLPEAPLCVKGAQATVPTIQKLLDRARAEGWRVIHVIRQHRRDGSDVEIGRAPLFTQGAGICVPGTKGAEIVDELAPLPNETILRKLRFSAFFQTELDMLLRRLKIDTLLIAGTQYPNCVRGTATDAMSHDYNTIVVTDACSAQTDEIAATNIRDMKNMGITCVTLAELPSILA</sequence>
<dbReference type="Pfam" id="PF00857">
    <property type="entry name" value="Isochorismatase"/>
    <property type="match status" value="1"/>
</dbReference>